<proteinExistence type="inferred from homology"/>
<gene>
    <name evidence="7" type="ORF">M72_29561</name>
</gene>
<dbReference type="Proteomes" id="UP000049979">
    <property type="component" value="Unassembled WGS sequence"/>
</dbReference>
<sequence length="305" mass="35130">MNVQMAFNLFLVDHESYCSEQSIVYYRFNVQKFVDFLSDQLGSVPDLIECDVISRELVLAYLSQLRGTGCKNTSINTYFRAAKVFLNYCIDEGYCSADVLRKVKFLKKDNAPVLPLTQWEVDEIDGCYNDKTESGLRNLCIIHLMLDAGFRLGDVVSLTFKGINFKLNYLTIKGKGDKFRTVFLCLKLKRMLYHYLIKYRAYTPEDDFPVFAQVGTAEPITETSVKMVFARLKKRAGIDRLHPHLLRHTFATSFIIGGGNLEFLRMMLGHSDYATTKMYLHLAQQAKMLHSDIYRLDPVFFQAGY</sequence>
<evidence type="ECO:0000313" key="8">
    <source>
        <dbReference type="Proteomes" id="UP000049979"/>
    </source>
</evidence>
<dbReference type="Gene3D" id="1.10.150.130">
    <property type="match status" value="1"/>
</dbReference>
<evidence type="ECO:0000256" key="1">
    <source>
        <dbReference type="ARBA" id="ARBA00008857"/>
    </source>
</evidence>
<organism evidence="7 8">
    <name type="scientific">Roseburia faecis</name>
    <dbReference type="NCBI Taxonomy" id="301302"/>
    <lineage>
        <taxon>Bacteria</taxon>
        <taxon>Bacillati</taxon>
        <taxon>Bacillota</taxon>
        <taxon>Clostridia</taxon>
        <taxon>Lachnospirales</taxon>
        <taxon>Lachnospiraceae</taxon>
        <taxon>Roseburia</taxon>
    </lineage>
</organism>
<evidence type="ECO:0000259" key="6">
    <source>
        <dbReference type="PROSITE" id="PS51900"/>
    </source>
</evidence>
<dbReference type="InterPro" id="IPR011010">
    <property type="entry name" value="DNA_brk_join_enz"/>
</dbReference>
<evidence type="ECO:0008006" key="9">
    <source>
        <dbReference type="Google" id="ProtNLM"/>
    </source>
</evidence>
<dbReference type="PROSITE" id="PS51898">
    <property type="entry name" value="TYR_RECOMBINASE"/>
    <property type="match status" value="1"/>
</dbReference>
<evidence type="ECO:0000256" key="4">
    <source>
        <dbReference type="PROSITE-ProRule" id="PRU01248"/>
    </source>
</evidence>
<dbReference type="InterPro" id="IPR010998">
    <property type="entry name" value="Integrase_recombinase_N"/>
</dbReference>
<dbReference type="InterPro" id="IPR002104">
    <property type="entry name" value="Integrase_catalytic"/>
</dbReference>
<keyword evidence="2 4" id="KW-0238">DNA-binding</keyword>
<dbReference type="PANTHER" id="PTHR30349">
    <property type="entry name" value="PHAGE INTEGRASE-RELATED"/>
    <property type="match status" value="1"/>
</dbReference>
<dbReference type="Gene3D" id="1.10.443.10">
    <property type="entry name" value="Intergrase catalytic core"/>
    <property type="match status" value="1"/>
</dbReference>
<dbReference type="PROSITE" id="PS51900">
    <property type="entry name" value="CB"/>
    <property type="match status" value="1"/>
</dbReference>
<name>A0A0M6WPQ6_9FIRM</name>
<evidence type="ECO:0000313" key="7">
    <source>
        <dbReference type="EMBL" id="CRL39382.1"/>
    </source>
</evidence>
<evidence type="ECO:0000256" key="2">
    <source>
        <dbReference type="ARBA" id="ARBA00023125"/>
    </source>
</evidence>
<reference evidence="8" key="1">
    <citation type="submission" date="2015-05" db="EMBL/GenBank/DDBJ databases">
        <authorList>
            <consortium name="Pathogen Informatics"/>
        </authorList>
    </citation>
    <scope>NUCLEOTIDE SEQUENCE [LARGE SCALE GENOMIC DNA]</scope>
    <source>
        <strain evidence="8">M72</strain>
    </source>
</reference>
<feature type="domain" description="Core-binding (CB)" evidence="6">
    <location>
        <begin position="5"/>
        <end position="90"/>
    </location>
</feature>
<comment type="similarity">
    <text evidence="1">Belongs to the 'phage' integrase family.</text>
</comment>
<dbReference type="STRING" id="301302.ERS852420_01821"/>
<accession>A0A0M6WPQ6</accession>
<evidence type="ECO:0000259" key="5">
    <source>
        <dbReference type="PROSITE" id="PS51898"/>
    </source>
</evidence>
<evidence type="ECO:0000256" key="3">
    <source>
        <dbReference type="ARBA" id="ARBA00023172"/>
    </source>
</evidence>
<dbReference type="PANTHER" id="PTHR30349:SF41">
    <property type="entry name" value="INTEGRASE_RECOMBINASE PROTEIN MJ0367-RELATED"/>
    <property type="match status" value="1"/>
</dbReference>
<dbReference type="AlphaFoldDB" id="A0A0M6WPQ6"/>
<dbReference type="InterPro" id="IPR013762">
    <property type="entry name" value="Integrase-like_cat_sf"/>
</dbReference>
<dbReference type="GO" id="GO:0015074">
    <property type="term" value="P:DNA integration"/>
    <property type="evidence" value="ECO:0007669"/>
    <property type="project" value="InterPro"/>
</dbReference>
<dbReference type="EMBL" id="CVRR01000023">
    <property type="protein sequence ID" value="CRL39382.1"/>
    <property type="molecule type" value="Genomic_DNA"/>
</dbReference>
<dbReference type="CDD" id="cd00397">
    <property type="entry name" value="DNA_BRE_C"/>
    <property type="match status" value="1"/>
</dbReference>
<dbReference type="InterPro" id="IPR050090">
    <property type="entry name" value="Tyrosine_recombinase_XerCD"/>
</dbReference>
<keyword evidence="3" id="KW-0233">DNA recombination</keyword>
<protein>
    <recommendedName>
        <fullName evidence="9">Tyrosine recombinase XerD</fullName>
    </recommendedName>
</protein>
<dbReference type="GO" id="GO:0003677">
    <property type="term" value="F:DNA binding"/>
    <property type="evidence" value="ECO:0007669"/>
    <property type="project" value="UniProtKB-UniRule"/>
</dbReference>
<feature type="domain" description="Tyr recombinase" evidence="5">
    <location>
        <begin position="111"/>
        <end position="292"/>
    </location>
</feature>
<dbReference type="RefSeq" id="WP_055068035.1">
    <property type="nucleotide sequence ID" value="NZ_CP173697.1"/>
</dbReference>
<dbReference type="GO" id="GO:0006310">
    <property type="term" value="P:DNA recombination"/>
    <property type="evidence" value="ECO:0007669"/>
    <property type="project" value="UniProtKB-KW"/>
</dbReference>
<dbReference type="Pfam" id="PF00589">
    <property type="entry name" value="Phage_integrase"/>
    <property type="match status" value="1"/>
</dbReference>
<dbReference type="InterPro" id="IPR044068">
    <property type="entry name" value="CB"/>
</dbReference>
<keyword evidence="8" id="KW-1185">Reference proteome</keyword>
<dbReference type="SUPFAM" id="SSF56349">
    <property type="entry name" value="DNA breaking-rejoining enzymes"/>
    <property type="match status" value="1"/>
</dbReference>